<gene>
    <name evidence="2" type="ORF">KHLLAP_LOCUS13285</name>
</gene>
<keyword evidence="3" id="KW-1185">Reference proteome</keyword>
<dbReference type="InterPro" id="IPR036770">
    <property type="entry name" value="Ankyrin_rpt-contain_sf"/>
</dbReference>
<dbReference type="PROSITE" id="PS50297">
    <property type="entry name" value="ANK_REP_REGION"/>
    <property type="match status" value="1"/>
</dbReference>
<reference evidence="2" key="1">
    <citation type="submission" date="2023-10" db="EMBL/GenBank/DDBJ databases">
        <authorList>
            <person name="Hackl T."/>
        </authorList>
    </citation>
    <scope>NUCLEOTIDE SEQUENCE</scope>
</reference>
<dbReference type="Pfam" id="PF13637">
    <property type="entry name" value="Ank_4"/>
    <property type="match status" value="1"/>
</dbReference>
<keyword evidence="1" id="KW-0040">ANK repeat</keyword>
<dbReference type="AlphaFoldDB" id="A0AAI8VXC3"/>
<dbReference type="SUPFAM" id="SSF48403">
    <property type="entry name" value="Ankyrin repeat"/>
    <property type="match status" value="1"/>
</dbReference>
<dbReference type="SMART" id="SM00248">
    <property type="entry name" value="ANK"/>
    <property type="match status" value="2"/>
</dbReference>
<name>A0AAI8VXC3_9PEZI</name>
<dbReference type="Gene3D" id="1.25.40.20">
    <property type="entry name" value="Ankyrin repeat-containing domain"/>
    <property type="match status" value="1"/>
</dbReference>
<feature type="repeat" description="ANK" evidence="1">
    <location>
        <begin position="381"/>
        <end position="407"/>
    </location>
</feature>
<sequence>MAPKLNHDVVYLIAQTLCQDLYLKTALELSLTSQTSHQSIYKQLLYADASLNAPDVPNRIGSLRHGDGLGPENRLGMCLWARDFFIENDDAEMFKQYSALSRLDVNSTIHWRKPEDQKQPAPRSLLELHCKVAPPQLFDANSRPARTRAEARPAAKLLIEHGALDSLEKCEGPPDGSRLTHLIRKVKSRDMMRVLLDSNFSGSAAYGIADEEMAILSPRTEPACWGQIVWGPPSNDEQPRLRFATPTPLYDLIHERRRLWLAPGARVRGTQEQKAWIDSLRILIEAGATRSQGLFSPTGVMLEDIFYSYVQCPIDSDEIWTLLVEGGVLNIHDRNAMNQTYLGQLVSRCYGGKMLTEPLSKPNLIRSLVKFGVDINAVGSSGLTPLDYAILYGEIDTVQLLVELGANPFQLQPKRCSPAHHAFGEPFSQKGPVAKKVLEFLRRKLMKHLHPGRRRRNQRAPDVLPHLRNQAWHPTLTVADDVKISKICEKLVADAEYRAYSIIALLEPYRSACVDDNGHTPGDIVSRLESLNKLGRKIERQTIISRGRPFKVSDGPQKGIRPHHKNLRAGVECKSRCYFCYPFPPLPVDITLLGIPDPNQ</sequence>
<dbReference type="InterPro" id="IPR002110">
    <property type="entry name" value="Ankyrin_rpt"/>
</dbReference>
<dbReference type="PROSITE" id="PS50088">
    <property type="entry name" value="ANK_REPEAT"/>
    <property type="match status" value="1"/>
</dbReference>
<evidence type="ECO:0000313" key="2">
    <source>
        <dbReference type="EMBL" id="CAJ2512817.1"/>
    </source>
</evidence>
<evidence type="ECO:0000313" key="3">
    <source>
        <dbReference type="Proteomes" id="UP001295740"/>
    </source>
</evidence>
<evidence type="ECO:0000256" key="1">
    <source>
        <dbReference type="PROSITE-ProRule" id="PRU00023"/>
    </source>
</evidence>
<proteinExistence type="predicted"/>
<dbReference type="EMBL" id="CAUWAG010000020">
    <property type="protein sequence ID" value="CAJ2512817.1"/>
    <property type="molecule type" value="Genomic_DNA"/>
</dbReference>
<comment type="caution">
    <text evidence="2">The sequence shown here is derived from an EMBL/GenBank/DDBJ whole genome shotgun (WGS) entry which is preliminary data.</text>
</comment>
<organism evidence="2 3">
    <name type="scientific">Anthostomella pinea</name>
    <dbReference type="NCBI Taxonomy" id="933095"/>
    <lineage>
        <taxon>Eukaryota</taxon>
        <taxon>Fungi</taxon>
        <taxon>Dikarya</taxon>
        <taxon>Ascomycota</taxon>
        <taxon>Pezizomycotina</taxon>
        <taxon>Sordariomycetes</taxon>
        <taxon>Xylariomycetidae</taxon>
        <taxon>Xylariales</taxon>
        <taxon>Xylariaceae</taxon>
        <taxon>Anthostomella</taxon>
    </lineage>
</organism>
<dbReference type="Proteomes" id="UP001295740">
    <property type="component" value="Unassembled WGS sequence"/>
</dbReference>
<accession>A0AAI8VXC3</accession>
<protein>
    <submittedName>
        <fullName evidence="2">Uu.00g009360.m01.CDS01</fullName>
    </submittedName>
</protein>